<dbReference type="Gene3D" id="1.10.238.10">
    <property type="entry name" value="EF-hand"/>
    <property type="match status" value="1"/>
</dbReference>
<evidence type="ECO:0000313" key="3">
    <source>
        <dbReference type="EMBL" id="CAD6188627.1"/>
    </source>
</evidence>
<dbReference type="InterPro" id="IPR018247">
    <property type="entry name" value="EF_Hand_1_Ca_BS"/>
</dbReference>
<dbReference type="CDD" id="cd00051">
    <property type="entry name" value="EFh"/>
    <property type="match status" value="1"/>
</dbReference>
<organism evidence="3 4">
    <name type="scientific">Caenorhabditis auriculariae</name>
    <dbReference type="NCBI Taxonomy" id="2777116"/>
    <lineage>
        <taxon>Eukaryota</taxon>
        <taxon>Metazoa</taxon>
        <taxon>Ecdysozoa</taxon>
        <taxon>Nematoda</taxon>
        <taxon>Chromadorea</taxon>
        <taxon>Rhabditida</taxon>
        <taxon>Rhabditina</taxon>
        <taxon>Rhabditomorpha</taxon>
        <taxon>Rhabditoidea</taxon>
        <taxon>Rhabditidae</taxon>
        <taxon>Peloderinae</taxon>
        <taxon>Caenorhabditis</taxon>
    </lineage>
</organism>
<dbReference type="InterPro" id="IPR011992">
    <property type="entry name" value="EF-hand-dom_pair"/>
</dbReference>
<feature type="domain" description="EF-hand" evidence="2">
    <location>
        <begin position="80"/>
        <end position="115"/>
    </location>
</feature>
<dbReference type="SUPFAM" id="SSF47473">
    <property type="entry name" value="EF-hand"/>
    <property type="match status" value="1"/>
</dbReference>
<keyword evidence="4" id="KW-1185">Reference proteome</keyword>
<dbReference type="EMBL" id="CAJGYM010000008">
    <property type="protein sequence ID" value="CAD6188627.1"/>
    <property type="molecule type" value="Genomic_DNA"/>
</dbReference>
<protein>
    <recommendedName>
        <fullName evidence="2">EF-hand domain-containing protein</fullName>
    </recommendedName>
</protein>
<dbReference type="PROSITE" id="PS00018">
    <property type="entry name" value="EF_HAND_1"/>
    <property type="match status" value="2"/>
</dbReference>
<evidence type="ECO:0000313" key="4">
    <source>
        <dbReference type="Proteomes" id="UP000835052"/>
    </source>
</evidence>
<dbReference type="InterPro" id="IPR043520">
    <property type="entry name" value="SPT21"/>
</dbReference>
<evidence type="ECO:0000256" key="1">
    <source>
        <dbReference type="ARBA" id="ARBA00022837"/>
    </source>
</evidence>
<comment type="caution">
    <text evidence="3">The sequence shown here is derived from an EMBL/GenBank/DDBJ whole genome shotgun (WGS) entry which is preliminary data.</text>
</comment>
<dbReference type="AlphaFoldDB" id="A0A8S1GZQ5"/>
<name>A0A8S1GZQ5_9PELO</name>
<dbReference type="SMART" id="SM00054">
    <property type="entry name" value="EFh"/>
    <property type="match status" value="2"/>
</dbReference>
<dbReference type="GO" id="GO:0005509">
    <property type="term" value="F:calcium ion binding"/>
    <property type="evidence" value="ECO:0007669"/>
    <property type="project" value="InterPro"/>
</dbReference>
<sequence>MPGKENLFWDALMEYKLEKKFFKKKRAKLPNAKELAVKYETSAADVEKVFAIFQMMDDDGSGTISSAEIANMLCGLGIDVSPKVVQAVMRNSDKSGDGEIDFEEFLAVVAAKSKPKQETEVEVTAGRSLPTEERFPPVIPRNEPPPRVESADVHCKQPWCNDVAKAGEKTSDDFITLCQTV</sequence>
<proteinExistence type="predicted"/>
<feature type="domain" description="EF-hand" evidence="2">
    <location>
        <begin position="44"/>
        <end position="79"/>
    </location>
</feature>
<dbReference type="OrthoDB" id="26525at2759"/>
<dbReference type="PANTHER" id="PTHR47500">
    <property type="entry name" value="EF-HAND CALCIUM-BINDING DOMAIN-CONTAINING PROTEIN"/>
    <property type="match status" value="1"/>
</dbReference>
<evidence type="ECO:0000259" key="2">
    <source>
        <dbReference type="PROSITE" id="PS50222"/>
    </source>
</evidence>
<dbReference type="PROSITE" id="PS50222">
    <property type="entry name" value="EF_HAND_2"/>
    <property type="match status" value="2"/>
</dbReference>
<accession>A0A8S1GZQ5</accession>
<keyword evidence="1" id="KW-0106">Calcium</keyword>
<dbReference type="Pfam" id="PF13499">
    <property type="entry name" value="EF-hand_7"/>
    <property type="match status" value="1"/>
</dbReference>
<dbReference type="InterPro" id="IPR002048">
    <property type="entry name" value="EF_hand_dom"/>
</dbReference>
<dbReference type="Proteomes" id="UP000835052">
    <property type="component" value="Unassembled WGS sequence"/>
</dbReference>
<dbReference type="PANTHER" id="PTHR47500:SF3">
    <property type="entry name" value="EF-HAND DOMAIN-CONTAINING PROTEIN"/>
    <property type="match status" value="1"/>
</dbReference>
<reference evidence="3" key="1">
    <citation type="submission" date="2020-10" db="EMBL/GenBank/DDBJ databases">
        <authorList>
            <person name="Kikuchi T."/>
        </authorList>
    </citation>
    <scope>NUCLEOTIDE SEQUENCE</scope>
    <source>
        <strain evidence="3">NKZ352</strain>
    </source>
</reference>
<gene>
    <name evidence="3" type="ORF">CAUJ_LOCUS4546</name>
</gene>